<dbReference type="PANTHER" id="PTHR43233:SF1">
    <property type="entry name" value="FAMILY N-ACETYLTRANSFERASE, PUTATIVE (AFU_ORTHOLOGUE AFUA_6G03350)-RELATED"/>
    <property type="match status" value="1"/>
</dbReference>
<dbReference type="SUPFAM" id="SSF55729">
    <property type="entry name" value="Acyl-CoA N-acyltransferases (Nat)"/>
    <property type="match status" value="1"/>
</dbReference>
<dbReference type="Gene3D" id="3.40.630.30">
    <property type="match status" value="1"/>
</dbReference>
<dbReference type="InterPro" id="IPR053144">
    <property type="entry name" value="Acetyltransferase_Butenolide"/>
</dbReference>
<proteinExistence type="predicted"/>
<protein>
    <submittedName>
        <fullName evidence="2">Acetyltransferase (GNAT) family protein</fullName>
    </submittedName>
</protein>
<name>A0A1I3SQ23_9GAMM</name>
<evidence type="ECO:0000313" key="2">
    <source>
        <dbReference type="EMBL" id="SFJ60835.1"/>
    </source>
</evidence>
<gene>
    <name evidence="2" type="ORF">SAMN05518863_10263</name>
</gene>
<dbReference type="InterPro" id="IPR016181">
    <property type="entry name" value="Acyl_CoA_acyltransferase"/>
</dbReference>
<dbReference type="CDD" id="cd04301">
    <property type="entry name" value="NAT_SF"/>
    <property type="match status" value="1"/>
</dbReference>
<evidence type="ECO:0000313" key="3">
    <source>
        <dbReference type="Proteomes" id="UP000198841"/>
    </source>
</evidence>
<accession>A0A1I3SQ23</accession>
<evidence type="ECO:0000259" key="1">
    <source>
        <dbReference type="PROSITE" id="PS51186"/>
    </source>
</evidence>
<dbReference type="EMBL" id="FOSD01000002">
    <property type="protein sequence ID" value="SFJ60835.1"/>
    <property type="molecule type" value="Genomic_DNA"/>
</dbReference>
<dbReference type="PANTHER" id="PTHR43233">
    <property type="entry name" value="FAMILY N-ACETYLTRANSFERASE, PUTATIVE (AFU_ORTHOLOGUE AFUA_6G03350)-RELATED"/>
    <property type="match status" value="1"/>
</dbReference>
<dbReference type="RefSeq" id="WP_008105526.1">
    <property type="nucleotide sequence ID" value="NZ_FOSD01000002.1"/>
</dbReference>
<dbReference type="Proteomes" id="UP000198841">
    <property type="component" value="Unassembled WGS sequence"/>
</dbReference>
<keyword evidence="3" id="KW-1185">Reference proteome</keyword>
<feature type="domain" description="N-acetyltransferase" evidence="1">
    <location>
        <begin position="14"/>
        <end position="148"/>
    </location>
</feature>
<reference evidence="2 3" key="1">
    <citation type="submission" date="2016-10" db="EMBL/GenBank/DDBJ databases">
        <authorList>
            <person name="Varghese N."/>
            <person name="Submissions S."/>
        </authorList>
    </citation>
    <scope>NUCLEOTIDE SEQUENCE [LARGE SCALE GENOMIC DNA]</scope>
    <source>
        <strain evidence="2 3">YR512</strain>
    </source>
</reference>
<dbReference type="InterPro" id="IPR000182">
    <property type="entry name" value="GNAT_dom"/>
</dbReference>
<dbReference type="Pfam" id="PF00583">
    <property type="entry name" value="Acetyltransf_1"/>
    <property type="match status" value="1"/>
</dbReference>
<dbReference type="PROSITE" id="PS51186">
    <property type="entry name" value="GNAT"/>
    <property type="match status" value="1"/>
</dbReference>
<organism evidence="2 3">
    <name type="scientific">Candidatus Pantoea symbiotica</name>
    <dbReference type="NCBI Taxonomy" id="1884370"/>
    <lineage>
        <taxon>Bacteria</taxon>
        <taxon>Pseudomonadati</taxon>
        <taxon>Pseudomonadota</taxon>
        <taxon>Gammaproteobacteria</taxon>
        <taxon>Enterobacterales</taxon>
        <taxon>Erwiniaceae</taxon>
        <taxon>Pantoea</taxon>
    </lineage>
</organism>
<comment type="caution">
    <text evidence="2">The sequence shown here is derived from an EMBL/GenBank/DDBJ whole genome shotgun (WGS) entry which is preliminary data.</text>
</comment>
<sequence length="148" mass="17369">MSTLTIPDQTWQRDAFTLSTERARLDFDYIHQQLTEKSYWAQDQPRAKTERAFAGSLPFGLYHQNQQIGFARLVTDYTRFGWLCDVMIDENWRGHGLGSWLATCVRAHPELATVHRWMLSTNDAHPLYQRLGWRVVQDPQKLMEFPPS</sequence>